<name>A0A3A8IT11_9BACT</name>
<keyword evidence="3" id="KW-1185">Reference proteome</keyword>
<gene>
    <name evidence="2" type="ORF">D7V88_24755</name>
</gene>
<feature type="compositionally biased region" description="Basic and acidic residues" evidence="1">
    <location>
        <begin position="264"/>
        <end position="276"/>
    </location>
</feature>
<proteinExistence type="predicted"/>
<protein>
    <submittedName>
        <fullName evidence="2">Uncharacterized protein</fullName>
    </submittedName>
</protein>
<dbReference type="EMBL" id="RAVZ01000188">
    <property type="protein sequence ID" value="RKG82890.1"/>
    <property type="molecule type" value="Genomic_DNA"/>
</dbReference>
<dbReference type="OrthoDB" id="5491537at2"/>
<organism evidence="2 3">
    <name type="scientific">Corallococcus terminator</name>
    <dbReference type="NCBI Taxonomy" id="2316733"/>
    <lineage>
        <taxon>Bacteria</taxon>
        <taxon>Pseudomonadati</taxon>
        <taxon>Myxococcota</taxon>
        <taxon>Myxococcia</taxon>
        <taxon>Myxococcales</taxon>
        <taxon>Cystobacterineae</taxon>
        <taxon>Myxococcaceae</taxon>
        <taxon>Corallococcus</taxon>
    </lineage>
</organism>
<dbReference type="RefSeq" id="WP_120543112.1">
    <property type="nucleotide sequence ID" value="NZ_RAVZ01000188.1"/>
</dbReference>
<evidence type="ECO:0000256" key="1">
    <source>
        <dbReference type="SAM" id="MobiDB-lite"/>
    </source>
</evidence>
<sequence>MPNLDALLKDTMLLTAAPGAPFQEFGGDAGDAGTSEAASPSVGARWTWTHDLSNAGRVTNLTYDLQDTPWYAAQTVTVLDELVWHPIELVHRGMPMTLELSKEFLLRKYEASRGSINEEPFRYWIPASIDESMMLVFGFQVNLRGPAGAITLEPIPRDVLAWDDFMPPANPPTPPKPPVMKVKRTETGTLRLTPLRVLVCAEFVCCTERNDYTPGNMARTSRFRPHLMLMSNRPLDKMAAKISIRRPAMTTMAHQMPEPSPGEPPHDPHAPHDHHGAHAMSTPTRGLAYDQDEMVHEMATGMWSDSNTAAVYWRKIANVTFPPLWSSIFSRVSTDLPAGTSFLMASPDLKGGDGFNTNIWSGHEYRTEQQQLMNRQGYFDNIHVAPPMRAPKSIRDFVKNSPLYKLDTIAMAPFCIHDCLHMHWRWLPAEEKWLWGWDETGPYKAQGEPHIPVNQHLRVELESTHAFAYCVRADTGLEAGHWQYILHEGLAYGNTADKEWLAKFMLGGMQFLDNWPSAAKTSWAMFYWFIRYWHLNGVVRERLLEDGAPVLPPYP</sequence>
<evidence type="ECO:0000313" key="3">
    <source>
        <dbReference type="Proteomes" id="UP000268094"/>
    </source>
</evidence>
<reference evidence="3" key="1">
    <citation type="submission" date="2018-09" db="EMBL/GenBank/DDBJ databases">
        <authorList>
            <person name="Livingstone P.G."/>
            <person name="Whitworth D.E."/>
        </authorList>
    </citation>
    <scope>NUCLEOTIDE SEQUENCE [LARGE SCALE GENOMIC DNA]</scope>
    <source>
        <strain evidence="3">CA054A</strain>
    </source>
</reference>
<evidence type="ECO:0000313" key="2">
    <source>
        <dbReference type="EMBL" id="RKG82890.1"/>
    </source>
</evidence>
<accession>A0A3A8IT11</accession>
<dbReference type="AlphaFoldDB" id="A0A3A8IT11"/>
<feature type="region of interest" description="Disordered" evidence="1">
    <location>
        <begin position="253"/>
        <end position="282"/>
    </location>
</feature>
<dbReference type="Proteomes" id="UP000268094">
    <property type="component" value="Unassembled WGS sequence"/>
</dbReference>
<comment type="caution">
    <text evidence="2">The sequence shown here is derived from an EMBL/GenBank/DDBJ whole genome shotgun (WGS) entry which is preliminary data.</text>
</comment>